<accession>A0A0D1Z7N7</accession>
<keyword evidence="4" id="KW-1185">Reference proteome</keyword>
<dbReference type="STRING" id="569365.A0A0D1Z7N7"/>
<dbReference type="RefSeq" id="XP_016243862.1">
    <property type="nucleotide sequence ID" value="XM_016399300.1"/>
</dbReference>
<evidence type="ECO:0000256" key="1">
    <source>
        <dbReference type="RuleBase" id="RU000487"/>
    </source>
</evidence>
<dbReference type="GeneID" id="27351024"/>
<dbReference type="HOGENOM" id="CLU_023246_0_0_1"/>
<dbReference type="Proteomes" id="UP000054466">
    <property type="component" value="Unassembled WGS sequence"/>
</dbReference>
<dbReference type="OrthoDB" id="337660at2759"/>
<dbReference type="InterPro" id="IPR004000">
    <property type="entry name" value="Actin"/>
</dbReference>
<proteinExistence type="inferred from homology"/>
<name>A0A0D1Z7N7_9EURO</name>
<feature type="region of interest" description="Disordered" evidence="2">
    <location>
        <begin position="1"/>
        <end position="44"/>
    </location>
</feature>
<feature type="compositionally biased region" description="Polar residues" evidence="2">
    <location>
        <begin position="19"/>
        <end position="42"/>
    </location>
</feature>
<dbReference type="InterPro" id="IPR043129">
    <property type="entry name" value="ATPase_NBD"/>
</dbReference>
<dbReference type="EMBL" id="KN847046">
    <property type="protein sequence ID" value="KIW23646.1"/>
    <property type="molecule type" value="Genomic_DNA"/>
</dbReference>
<evidence type="ECO:0000313" key="4">
    <source>
        <dbReference type="Proteomes" id="UP000054466"/>
    </source>
</evidence>
<evidence type="ECO:0000313" key="3">
    <source>
        <dbReference type="EMBL" id="KIW23646.1"/>
    </source>
</evidence>
<protein>
    <submittedName>
        <fullName evidence="3">Uncharacterized protein</fullName>
    </submittedName>
</protein>
<organism evidence="3 4">
    <name type="scientific">Cladophialophora immunda</name>
    <dbReference type="NCBI Taxonomy" id="569365"/>
    <lineage>
        <taxon>Eukaryota</taxon>
        <taxon>Fungi</taxon>
        <taxon>Dikarya</taxon>
        <taxon>Ascomycota</taxon>
        <taxon>Pezizomycotina</taxon>
        <taxon>Eurotiomycetes</taxon>
        <taxon>Chaetothyriomycetidae</taxon>
        <taxon>Chaetothyriales</taxon>
        <taxon>Herpotrichiellaceae</taxon>
        <taxon>Cladophialophora</taxon>
    </lineage>
</organism>
<dbReference type="SMART" id="SM00268">
    <property type="entry name" value="ACTIN"/>
    <property type="match status" value="1"/>
</dbReference>
<dbReference type="VEuPathDB" id="FungiDB:PV07_11830"/>
<dbReference type="Gene3D" id="3.30.420.40">
    <property type="match status" value="2"/>
</dbReference>
<dbReference type="Pfam" id="PF00022">
    <property type="entry name" value="Actin"/>
    <property type="match status" value="1"/>
</dbReference>
<reference evidence="3 4" key="1">
    <citation type="submission" date="2015-01" db="EMBL/GenBank/DDBJ databases">
        <title>The Genome Sequence of Cladophialophora immunda CBS83496.</title>
        <authorList>
            <consortium name="The Broad Institute Genomics Platform"/>
            <person name="Cuomo C."/>
            <person name="de Hoog S."/>
            <person name="Gorbushina A."/>
            <person name="Stielow B."/>
            <person name="Teixiera M."/>
            <person name="Abouelleil A."/>
            <person name="Chapman S.B."/>
            <person name="Priest M."/>
            <person name="Young S.K."/>
            <person name="Wortman J."/>
            <person name="Nusbaum C."/>
            <person name="Birren B."/>
        </authorList>
    </citation>
    <scope>NUCLEOTIDE SEQUENCE [LARGE SCALE GENOMIC DNA]</scope>
    <source>
        <strain evidence="3 4">CBS 83496</strain>
    </source>
</reference>
<sequence length="532" mass="58754">MASTVASAIRPSLREASSRHQSGSPHTPTGRFVSSAQSSPGSYSFRAEEDPIIIELDPRGLRAGFQGESGPQCFIPFTSQSSRRVGDYRSFLPGFRRRRQDLASKSKEYELWRNDLRDVDLGLLEDKLERAVREAYNKYLLVDAGTARLVLVLPSLVPHPVLSTALTLLFERWKYSTITLLPAPTMCVVGAGLRSGLVVEVGWEETVITAIYEYREIHVCRSVRAMKALTMKIGALLEDVRKEQDESIRDSLVLDFDFVEEFVDRAGACHALFPIAKDDLSERAKALNLEDQGHTDVSGGDTASMVIDWPTHTTSRPITVSRQALHEASLDTLVTPKTEEHRDDHEQSISQLLYTTLLALSSDVRGICMSRIIFLGRGSAMAGLSQQALDTTNAIICEHGWTPVRGKHTKVKRTGLAELAQARAVPPDARHDINPPGADDFVEARLFKQKSRDAHQRVAPVLQQVESLGPWTGASLVASLKAKSFVEIERERFLSHGLAGAHRDLDPGALQQQRSTATKGSERTSWTLAGWG</sequence>
<feature type="region of interest" description="Disordered" evidence="2">
    <location>
        <begin position="510"/>
        <end position="532"/>
    </location>
</feature>
<evidence type="ECO:0000256" key="2">
    <source>
        <dbReference type="SAM" id="MobiDB-lite"/>
    </source>
</evidence>
<dbReference type="SUPFAM" id="SSF53067">
    <property type="entry name" value="Actin-like ATPase domain"/>
    <property type="match status" value="2"/>
</dbReference>
<gene>
    <name evidence="3" type="ORF">PV07_11830</name>
</gene>
<comment type="similarity">
    <text evidence="1">Belongs to the actin family.</text>
</comment>
<dbReference type="Gene3D" id="3.90.640.10">
    <property type="entry name" value="Actin, Chain A, domain 4"/>
    <property type="match status" value="1"/>
</dbReference>
<dbReference type="AlphaFoldDB" id="A0A0D1Z7N7"/>
<dbReference type="PANTHER" id="PTHR11937">
    <property type="entry name" value="ACTIN"/>
    <property type="match status" value="1"/>
</dbReference>